<keyword evidence="4 8" id="KW-0862">Zinc</keyword>
<organism evidence="13 14">
    <name type="scientific">Brenthis ino</name>
    <name type="common">lesser marbled fritillary</name>
    <dbReference type="NCBI Taxonomy" id="405034"/>
    <lineage>
        <taxon>Eukaryota</taxon>
        <taxon>Metazoa</taxon>
        <taxon>Ecdysozoa</taxon>
        <taxon>Arthropoda</taxon>
        <taxon>Hexapoda</taxon>
        <taxon>Insecta</taxon>
        <taxon>Pterygota</taxon>
        <taxon>Neoptera</taxon>
        <taxon>Endopterygota</taxon>
        <taxon>Lepidoptera</taxon>
        <taxon>Glossata</taxon>
        <taxon>Ditrysia</taxon>
        <taxon>Papilionoidea</taxon>
        <taxon>Nymphalidae</taxon>
        <taxon>Heliconiinae</taxon>
        <taxon>Argynnini</taxon>
        <taxon>Brenthis</taxon>
    </lineage>
</organism>
<dbReference type="PROSITE" id="PS00028">
    <property type="entry name" value="ZINC_FINGER_C2H2_1"/>
    <property type="match status" value="3"/>
</dbReference>
<gene>
    <name evidence="13" type="ORF">BINO364_LOCUS8822</name>
</gene>
<keyword evidence="1 8" id="KW-0479">Metal-binding</keyword>
<dbReference type="Pfam" id="PF05485">
    <property type="entry name" value="THAP"/>
    <property type="match status" value="1"/>
</dbReference>
<dbReference type="GO" id="GO:0003677">
    <property type="term" value="F:DNA binding"/>
    <property type="evidence" value="ECO:0007669"/>
    <property type="project" value="UniProtKB-UniRule"/>
</dbReference>
<dbReference type="PROSITE" id="PS51915">
    <property type="entry name" value="ZAD"/>
    <property type="match status" value="1"/>
</dbReference>
<dbReference type="GO" id="GO:0005634">
    <property type="term" value="C:nucleus"/>
    <property type="evidence" value="ECO:0007669"/>
    <property type="project" value="InterPro"/>
</dbReference>
<evidence type="ECO:0000256" key="4">
    <source>
        <dbReference type="ARBA" id="ARBA00022833"/>
    </source>
</evidence>
<dbReference type="EMBL" id="OV170223">
    <property type="protein sequence ID" value="CAH0722940.1"/>
    <property type="molecule type" value="Genomic_DNA"/>
</dbReference>
<dbReference type="SMART" id="SM00692">
    <property type="entry name" value="DM3"/>
    <property type="match status" value="1"/>
</dbReference>
<feature type="domain" description="C2H2-type" evidence="10">
    <location>
        <begin position="324"/>
        <end position="352"/>
    </location>
</feature>
<evidence type="ECO:0000313" key="13">
    <source>
        <dbReference type="EMBL" id="CAH0722940.1"/>
    </source>
</evidence>
<dbReference type="SMART" id="SM00355">
    <property type="entry name" value="ZnF_C2H2"/>
    <property type="match status" value="3"/>
</dbReference>
<evidence type="ECO:0000256" key="9">
    <source>
        <dbReference type="SAM" id="MobiDB-lite"/>
    </source>
</evidence>
<dbReference type="GO" id="GO:0008270">
    <property type="term" value="F:zinc ion binding"/>
    <property type="evidence" value="ECO:0007669"/>
    <property type="project" value="UniProtKB-UniRule"/>
</dbReference>
<feature type="non-terminal residue" evidence="13">
    <location>
        <position position="490"/>
    </location>
</feature>
<dbReference type="InterPro" id="IPR006612">
    <property type="entry name" value="THAP_Znf"/>
</dbReference>
<dbReference type="Pfam" id="PF07776">
    <property type="entry name" value="zf-AD"/>
    <property type="match status" value="1"/>
</dbReference>
<evidence type="ECO:0000256" key="2">
    <source>
        <dbReference type="ARBA" id="ARBA00022737"/>
    </source>
</evidence>
<dbReference type="Gene3D" id="3.30.160.60">
    <property type="entry name" value="Classic Zinc Finger"/>
    <property type="match status" value="2"/>
</dbReference>
<dbReference type="SUPFAM" id="SSF57716">
    <property type="entry name" value="Glucocorticoid receptor-like (DNA-binding domain)"/>
    <property type="match status" value="2"/>
</dbReference>
<protein>
    <submittedName>
        <fullName evidence="13">Uncharacterized protein</fullName>
    </submittedName>
</protein>
<dbReference type="InterPro" id="IPR038441">
    <property type="entry name" value="THAP_Znf_sf"/>
</dbReference>
<evidence type="ECO:0000256" key="7">
    <source>
        <dbReference type="PROSITE-ProRule" id="PRU00309"/>
    </source>
</evidence>
<dbReference type="Proteomes" id="UP000838878">
    <property type="component" value="Chromosome 3"/>
</dbReference>
<dbReference type="PANTHER" id="PTHR24379:SF121">
    <property type="entry name" value="C2H2-TYPE DOMAIN-CONTAINING PROTEIN"/>
    <property type="match status" value="1"/>
</dbReference>
<feature type="domain" description="C2H2-type" evidence="10">
    <location>
        <begin position="447"/>
        <end position="474"/>
    </location>
</feature>
<feature type="region of interest" description="Disordered" evidence="9">
    <location>
        <begin position="289"/>
        <end position="314"/>
    </location>
</feature>
<keyword evidence="5 7" id="KW-0238">DNA-binding</keyword>
<evidence type="ECO:0000256" key="8">
    <source>
        <dbReference type="PROSITE-ProRule" id="PRU01263"/>
    </source>
</evidence>
<dbReference type="OrthoDB" id="7471835at2759"/>
<feature type="domain" description="C2H2-type" evidence="10">
    <location>
        <begin position="371"/>
        <end position="393"/>
    </location>
</feature>
<reference evidence="13" key="1">
    <citation type="submission" date="2021-12" db="EMBL/GenBank/DDBJ databases">
        <authorList>
            <person name="Martin H S."/>
        </authorList>
    </citation>
    <scope>NUCLEOTIDE SEQUENCE</scope>
</reference>
<dbReference type="Gene3D" id="3.40.1800.20">
    <property type="match status" value="1"/>
</dbReference>
<dbReference type="AlphaFoldDB" id="A0A8J9YDW8"/>
<dbReference type="PANTHER" id="PTHR24379">
    <property type="entry name" value="KRAB AND ZINC FINGER DOMAIN-CONTAINING"/>
    <property type="match status" value="1"/>
</dbReference>
<dbReference type="Gene3D" id="6.20.210.20">
    <property type="entry name" value="THAP domain"/>
    <property type="match status" value="1"/>
</dbReference>
<name>A0A8J9YDW8_9NEOP</name>
<evidence type="ECO:0000313" key="14">
    <source>
        <dbReference type="Proteomes" id="UP000838878"/>
    </source>
</evidence>
<keyword evidence="3 6" id="KW-0863">Zinc-finger</keyword>
<evidence type="ECO:0000259" key="12">
    <source>
        <dbReference type="PROSITE" id="PS51915"/>
    </source>
</evidence>
<feature type="binding site" evidence="8">
    <location>
        <position position="159"/>
    </location>
    <ligand>
        <name>Zn(2+)</name>
        <dbReference type="ChEBI" id="CHEBI:29105"/>
    </ligand>
</feature>
<evidence type="ECO:0000256" key="3">
    <source>
        <dbReference type="ARBA" id="ARBA00022771"/>
    </source>
</evidence>
<sequence length="490" mass="55874">MVRCSVKGCKSDSGTKIPDLSFHSFPENDNLRRNWIVATGRTDWTPKLSSKICSTHFDKEMLFKKKKLTLLLPNAVPFPDKMSEVEKYGETSAAEDSPIIECRACLQIMNADSSFFNIFDGWMPPWEGMENTIAEDLAKLAKIQILESDKHSHMICENCCQVLLTACNFTEIVRKNDKILRERYGEDLKDFNSDNDRIWPKPIQVDKSLPFENPIDIEIKQEVVSDDECPVANGSYEPHREDEPNLDIVKIEPEEMIQQQPLQIQVSVNGILPNQLSPEQMDDYDVHLTNGNSDSGDGYTEGTVKSEPVSEEDDFDPVLSDLPLECMLCAKTFNMVTGLKAHVIAQHSYKSVKRKSSTSSSLSPERKKRKYICAICRRNFATSTDLMVHETCHNKSVCYGCNENFDTFVQLTKHRRTCKVIASKEVTKLKTLDDVLRPQSKEPAQELKCTSCNETFTDVYYMNIHQEIHHNTEESVSDSTPLKVYQRKKS</sequence>
<accession>A0A8J9YDW8</accession>
<dbReference type="SUPFAM" id="SSF57667">
    <property type="entry name" value="beta-beta-alpha zinc fingers"/>
    <property type="match status" value="1"/>
</dbReference>
<dbReference type="PROSITE" id="PS50950">
    <property type="entry name" value="ZF_THAP"/>
    <property type="match status" value="1"/>
</dbReference>
<evidence type="ECO:0000256" key="6">
    <source>
        <dbReference type="PROSITE-ProRule" id="PRU00042"/>
    </source>
</evidence>
<keyword evidence="2" id="KW-0677">Repeat</keyword>
<dbReference type="InterPro" id="IPR013087">
    <property type="entry name" value="Znf_C2H2_type"/>
</dbReference>
<feature type="domain" description="ZAD" evidence="12">
    <location>
        <begin position="100"/>
        <end position="183"/>
    </location>
</feature>
<feature type="binding site" evidence="8">
    <location>
        <position position="156"/>
    </location>
    <ligand>
        <name>Zn(2+)</name>
        <dbReference type="ChEBI" id="CHEBI:29105"/>
    </ligand>
</feature>
<dbReference type="SMART" id="SM00980">
    <property type="entry name" value="THAP"/>
    <property type="match status" value="1"/>
</dbReference>
<proteinExistence type="predicted"/>
<feature type="binding site" evidence="8">
    <location>
        <position position="105"/>
    </location>
    <ligand>
        <name>Zn(2+)</name>
        <dbReference type="ChEBI" id="CHEBI:29105"/>
    </ligand>
</feature>
<dbReference type="InterPro" id="IPR012934">
    <property type="entry name" value="Znf_AD"/>
</dbReference>
<dbReference type="InterPro" id="IPR036236">
    <property type="entry name" value="Znf_C2H2_sf"/>
</dbReference>
<evidence type="ECO:0000259" key="10">
    <source>
        <dbReference type="PROSITE" id="PS50157"/>
    </source>
</evidence>
<feature type="domain" description="THAP-type" evidence="11">
    <location>
        <begin position="1"/>
        <end position="80"/>
    </location>
</feature>
<evidence type="ECO:0000256" key="1">
    <source>
        <dbReference type="ARBA" id="ARBA00022723"/>
    </source>
</evidence>
<evidence type="ECO:0000259" key="11">
    <source>
        <dbReference type="PROSITE" id="PS50950"/>
    </source>
</evidence>
<dbReference type="SMART" id="SM00868">
    <property type="entry name" value="zf-AD"/>
    <property type="match status" value="1"/>
</dbReference>
<feature type="binding site" evidence="8">
    <location>
        <position position="102"/>
    </location>
    <ligand>
        <name>Zn(2+)</name>
        <dbReference type="ChEBI" id="CHEBI:29105"/>
    </ligand>
</feature>
<dbReference type="PROSITE" id="PS50157">
    <property type="entry name" value="ZINC_FINGER_C2H2_2"/>
    <property type="match status" value="3"/>
</dbReference>
<evidence type="ECO:0000256" key="5">
    <source>
        <dbReference type="ARBA" id="ARBA00023125"/>
    </source>
</evidence>
<keyword evidence="14" id="KW-1185">Reference proteome</keyword>